<dbReference type="PANTHER" id="PTHR36251:SF2">
    <property type="entry name" value="GIFSY-2 PROPHAGE HOST SPECIFICITY PROTEIN J, PHAGE LAMBDA"/>
    <property type="match status" value="1"/>
</dbReference>
<gene>
    <name evidence="1" type="ORF">NCTC11685_00593</name>
</gene>
<comment type="caution">
    <text evidence="1">The sequence shown here is derived from an EMBL/GenBank/DDBJ whole genome shotgun (WGS) entry which is preliminary data.</text>
</comment>
<protein>
    <submittedName>
        <fullName evidence="1">Gp24</fullName>
    </submittedName>
</protein>
<dbReference type="Proteomes" id="UP000254863">
    <property type="component" value="Unassembled WGS sequence"/>
</dbReference>
<accession>A0A7H4N029</accession>
<evidence type="ECO:0000313" key="2">
    <source>
        <dbReference type="Proteomes" id="UP000254863"/>
    </source>
</evidence>
<reference evidence="1 2" key="1">
    <citation type="submission" date="2018-06" db="EMBL/GenBank/DDBJ databases">
        <authorList>
            <consortium name="Pathogen Informatics"/>
            <person name="Doyle S."/>
        </authorList>
    </citation>
    <scope>NUCLEOTIDE SEQUENCE [LARGE SCALE GENOMIC DNA]</scope>
    <source>
        <strain evidence="1 2">NCTC11685</strain>
    </source>
</reference>
<dbReference type="InterPro" id="IPR053171">
    <property type="entry name" value="Viral_Tip_Attach_Protein"/>
</dbReference>
<sequence>MNPSLMVKVGEGTEPRYLCNVYVQDRNDAYTVLRDFAAIFRGMTCWSGDRVIALADMPS</sequence>
<name>A0A7H4N029_9ENTR</name>
<dbReference type="PANTHER" id="PTHR36251">
    <property type="entry name" value="FELS-1 PROPHAGE HOST SPECIFICITY PROTEIN-RELATED"/>
    <property type="match status" value="1"/>
</dbReference>
<proteinExistence type="predicted"/>
<evidence type="ECO:0000313" key="1">
    <source>
        <dbReference type="EMBL" id="STV72409.1"/>
    </source>
</evidence>
<dbReference type="AlphaFoldDB" id="A0A7H4N029"/>
<organism evidence="1 2">
    <name type="scientific">Klebsiella michiganensis</name>
    <dbReference type="NCBI Taxonomy" id="1134687"/>
    <lineage>
        <taxon>Bacteria</taxon>
        <taxon>Pseudomonadati</taxon>
        <taxon>Pseudomonadota</taxon>
        <taxon>Gammaproteobacteria</taxon>
        <taxon>Enterobacterales</taxon>
        <taxon>Enterobacteriaceae</taxon>
        <taxon>Klebsiella/Raoultella group</taxon>
        <taxon>Klebsiella</taxon>
    </lineage>
</organism>
<dbReference type="EMBL" id="UGMS01000001">
    <property type="protein sequence ID" value="STV72409.1"/>
    <property type="molecule type" value="Genomic_DNA"/>
</dbReference>